<dbReference type="CDD" id="cd02947">
    <property type="entry name" value="TRX_family"/>
    <property type="match status" value="1"/>
</dbReference>
<dbReference type="Proteomes" id="UP000516404">
    <property type="component" value="Chromosome"/>
</dbReference>
<keyword evidence="3" id="KW-0249">Electron transport</keyword>
<reference evidence="8 9" key="1">
    <citation type="submission" date="2020-09" db="EMBL/GenBank/DDBJ databases">
        <title>Investigation of environmental microbes.</title>
        <authorList>
            <person name="Ou Y."/>
            <person name="Kang Q."/>
        </authorList>
    </citation>
    <scope>NUCLEOTIDE SEQUENCE [LARGE SCALE GENOMIC DNA]</scope>
    <source>
        <strain evidence="8 9">KJZ-14</strain>
    </source>
</reference>
<dbReference type="EMBL" id="CP061539">
    <property type="protein sequence ID" value="QNV38236.1"/>
    <property type="molecule type" value="Genomic_DNA"/>
</dbReference>
<protein>
    <recommendedName>
        <fullName evidence="6">Thioredoxin</fullName>
    </recommendedName>
</protein>
<evidence type="ECO:0000256" key="5">
    <source>
        <dbReference type="ARBA" id="ARBA00023284"/>
    </source>
</evidence>
<organism evidence="8 9">
    <name type="scientific">Rothia terrae</name>
    <dbReference type="NCBI Taxonomy" id="396015"/>
    <lineage>
        <taxon>Bacteria</taxon>
        <taxon>Bacillati</taxon>
        <taxon>Actinomycetota</taxon>
        <taxon>Actinomycetes</taxon>
        <taxon>Micrococcales</taxon>
        <taxon>Micrococcaceae</taxon>
        <taxon>Rothia</taxon>
    </lineage>
</organism>
<evidence type="ECO:0000313" key="8">
    <source>
        <dbReference type="EMBL" id="QNV38236.1"/>
    </source>
</evidence>
<dbReference type="InterPro" id="IPR005746">
    <property type="entry name" value="Thioredoxin"/>
</dbReference>
<dbReference type="GO" id="GO:0015035">
    <property type="term" value="F:protein-disulfide reductase activity"/>
    <property type="evidence" value="ECO:0007669"/>
    <property type="project" value="UniProtKB-UniRule"/>
</dbReference>
<dbReference type="GO" id="GO:0005829">
    <property type="term" value="C:cytosol"/>
    <property type="evidence" value="ECO:0007669"/>
    <property type="project" value="TreeGrafter"/>
</dbReference>
<dbReference type="SUPFAM" id="SSF52833">
    <property type="entry name" value="Thioredoxin-like"/>
    <property type="match status" value="1"/>
</dbReference>
<dbReference type="InterPro" id="IPR013766">
    <property type="entry name" value="Thioredoxin_domain"/>
</dbReference>
<dbReference type="NCBIfam" id="TIGR01068">
    <property type="entry name" value="thioredoxin"/>
    <property type="match status" value="1"/>
</dbReference>
<dbReference type="GeneID" id="96623168"/>
<evidence type="ECO:0000256" key="6">
    <source>
        <dbReference type="NCBIfam" id="TIGR01068"/>
    </source>
</evidence>
<dbReference type="InterPro" id="IPR017937">
    <property type="entry name" value="Thioredoxin_CS"/>
</dbReference>
<feature type="domain" description="Thioredoxin" evidence="7">
    <location>
        <begin position="1"/>
        <end position="105"/>
    </location>
</feature>
<dbReference type="PANTHER" id="PTHR45663">
    <property type="entry name" value="GEO12009P1"/>
    <property type="match status" value="1"/>
</dbReference>
<dbReference type="AlphaFoldDB" id="A0A7H2BEZ0"/>
<dbReference type="InterPro" id="IPR036249">
    <property type="entry name" value="Thioredoxin-like_sf"/>
</dbReference>
<evidence type="ECO:0000313" key="9">
    <source>
        <dbReference type="Proteomes" id="UP000516404"/>
    </source>
</evidence>
<comment type="similarity">
    <text evidence="1">Belongs to the thioredoxin family.</text>
</comment>
<dbReference type="Pfam" id="PF00085">
    <property type="entry name" value="Thioredoxin"/>
    <property type="match status" value="1"/>
</dbReference>
<dbReference type="Gene3D" id="3.40.30.10">
    <property type="entry name" value="Glutaredoxin"/>
    <property type="match status" value="1"/>
</dbReference>
<evidence type="ECO:0000256" key="3">
    <source>
        <dbReference type="ARBA" id="ARBA00022982"/>
    </source>
</evidence>
<keyword evidence="5" id="KW-0676">Redox-active center</keyword>
<name>A0A7H2BEZ0_9MICC</name>
<dbReference type="KEGG" id="rter:IDM49_02865"/>
<evidence type="ECO:0000259" key="7">
    <source>
        <dbReference type="PROSITE" id="PS51352"/>
    </source>
</evidence>
<proteinExistence type="inferred from homology"/>
<evidence type="ECO:0000256" key="1">
    <source>
        <dbReference type="ARBA" id="ARBA00008987"/>
    </source>
</evidence>
<dbReference type="PRINTS" id="PR00421">
    <property type="entry name" value="THIOREDOXIN"/>
</dbReference>
<evidence type="ECO:0000256" key="2">
    <source>
        <dbReference type="ARBA" id="ARBA00022448"/>
    </source>
</evidence>
<keyword evidence="2" id="KW-0813">Transport</keyword>
<evidence type="ECO:0000256" key="4">
    <source>
        <dbReference type="ARBA" id="ARBA00023157"/>
    </source>
</evidence>
<sequence length="128" mass="13894">MATIEVTQENLTELVENNDILLLDFWADWCGPCKQFAPVFEAASEKYDDIAFGKVDTEDQQQLAAAAGITSIPTLMAFREGVLVFSQPGALNGSQFDQVLDAVKGLDMAEVHKQVAEAEAAQANEEAK</sequence>
<dbReference type="PANTHER" id="PTHR45663:SF40">
    <property type="entry name" value="THIOREDOXIN 2"/>
    <property type="match status" value="1"/>
</dbReference>
<dbReference type="PROSITE" id="PS00194">
    <property type="entry name" value="THIOREDOXIN_1"/>
    <property type="match status" value="1"/>
</dbReference>
<keyword evidence="4" id="KW-1015">Disulfide bond</keyword>
<dbReference type="PROSITE" id="PS51352">
    <property type="entry name" value="THIOREDOXIN_2"/>
    <property type="match status" value="1"/>
</dbReference>
<gene>
    <name evidence="8" type="primary">trxA</name>
    <name evidence="8" type="ORF">IDM49_02865</name>
</gene>
<keyword evidence="9" id="KW-1185">Reference proteome</keyword>
<accession>A0A7H2BEZ0</accession>
<dbReference type="RefSeq" id="WP_168614505.1">
    <property type="nucleotide sequence ID" value="NZ_BAAAOX010000012.1"/>
</dbReference>